<evidence type="ECO:0000313" key="4">
    <source>
        <dbReference type="EMBL" id="ARD84991.1"/>
    </source>
</evidence>
<sequence>MWFFRSPQIIFGDESLGFLESLSIKRAVIVSDKNIRKAGIVDLVIKNLHGTELLIIDDIPEEPEYRAIAKHLDEINQFKPDYFISVGGGSVIDSSKILFFKYERPDLEFYDVTPLVKLNLRQKSKLISIPTTSGTGSECTWAAVISDEMENRKDELASPEIMPDYAILDPQMVKSLPKTQTINTATDAITHAIEGYTSRWNNPYSDAMAEKAIELIIPSIVKLVKDPENLELRNNVHIGASMAGLSFSNSQIGLAHALGHSLGAMFHVAHGKSVGIFLPGVIKFNYAAAGEKYQRLNLLIPEMYRGKTLYESIVIILKALGQTIRISETGIDEKAFRNNLDKLVSLASESTGIVTNPADASRDDITRLFLDSW</sequence>
<dbReference type="OrthoDB" id="57329at2157"/>
<protein>
    <submittedName>
        <fullName evidence="4">Alcohol dehydrogenase IV</fullName>
    </submittedName>
</protein>
<dbReference type="SUPFAM" id="SSF56796">
    <property type="entry name" value="Dehydroquinate synthase-like"/>
    <property type="match status" value="1"/>
</dbReference>
<dbReference type="FunFam" id="3.40.50.1970:FF:000003">
    <property type="entry name" value="Alcohol dehydrogenase, iron-containing"/>
    <property type="match status" value="1"/>
</dbReference>
<feature type="domain" description="Alcohol dehydrogenase iron-type/glycerol dehydrogenase GldA" evidence="2">
    <location>
        <begin position="8"/>
        <end position="170"/>
    </location>
</feature>
<keyword evidence="5" id="KW-1185">Reference proteome</keyword>
<evidence type="ECO:0000256" key="1">
    <source>
        <dbReference type="ARBA" id="ARBA00023002"/>
    </source>
</evidence>
<dbReference type="Proteomes" id="UP000192050">
    <property type="component" value="Chromosome"/>
</dbReference>
<keyword evidence="1" id="KW-0560">Oxidoreductase</keyword>
<dbReference type="GO" id="GO:0004022">
    <property type="term" value="F:alcohol dehydrogenase (NAD+) activity"/>
    <property type="evidence" value="ECO:0007669"/>
    <property type="project" value="TreeGrafter"/>
</dbReference>
<dbReference type="GO" id="GO:0046872">
    <property type="term" value="F:metal ion binding"/>
    <property type="evidence" value="ECO:0007669"/>
    <property type="project" value="InterPro"/>
</dbReference>
<dbReference type="PROSITE" id="PS00913">
    <property type="entry name" value="ADH_IRON_1"/>
    <property type="match status" value="1"/>
</dbReference>
<proteinExistence type="predicted"/>
<dbReference type="GeneID" id="16024345"/>
<dbReference type="KEGG" id="fai:FAD_1115"/>
<feature type="domain" description="Fe-containing alcohol dehydrogenase-like C-terminal" evidence="3">
    <location>
        <begin position="181"/>
        <end position="371"/>
    </location>
</feature>
<dbReference type="EMBL" id="CP015363">
    <property type="protein sequence ID" value="ARD84991.1"/>
    <property type="molecule type" value="Genomic_DNA"/>
</dbReference>
<dbReference type="PANTHER" id="PTHR11496">
    <property type="entry name" value="ALCOHOL DEHYDROGENASE"/>
    <property type="match status" value="1"/>
</dbReference>
<name>A0A1V0N4F2_9ARCH</name>
<dbReference type="RefSeq" id="WP_009886220.1">
    <property type="nucleotide sequence ID" value="NZ_CP015363.1"/>
</dbReference>
<dbReference type="AlphaFoldDB" id="A0A1V0N4F2"/>
<gene>
    <name evidence="4" type="ORF">FAD_1115</name>
</gene>
<dbReference type="InterPro" id="IPR039697">
    <property type="entry name" value="Alcohol_dehydrogenase_Fe"/>
</dbReference>
<dbReference type="InterPro" id="IPR001670">
    <property type="entry name" value="ADH_Fe/GldA"/>
</dbReference>
<organism evidence="4 5">
    <name type="scientific">Ferroplasma acidiphilum</name>
    <dbReference type="NCBI Taxonomy" id="74969"/>
    <lineage>
        <taxon>Archaea</taxon>
        <taxon>Methanobacteriati</taxon>
        <taxon>Thermoplasmatota</taxon>
        <taxon>Thermoplasmata</taxon>
        <taxon>Thermoplasmatales</taxon>
        <taxon>Ferroplasmaceae</taxon>
        <taxon>Ferroplasma</taxon>
    </lineage>
</organism>
<dbReference type="STRING" id="74969.FAD_1115"/>
<accession>A0A1V0N4F2</accession>
<dbReference type="Pfam" id="PF25137">
    <property type="entry name" value="ADH_Fe_C"/>
    <property type="match status" value="1"/>
</dbReference>
<dbReference type="Pfam" id="PF00465">
    <property type="entry name" value="Fe-ADH"/>
    <property type="match status" value="1"/>
</dbReference>
<dbReference type="Gene3D" id="1.20.1090.10">
    <property type="entry name" value="Dehydroquinate synthase-like - alpha domain"/>
    <property type="match status" value="1"/>
</dbReference>
<dbReference type="InterPro" id="IPR056798">
    <property type="entry name" value="ADH_Fe_C"/>
</dbReference>
<dbReference type="PANTHER" id="PTHR11496:SF83">
    <property type="entry name" value="HYDROXYACID-OXOACID TRANSHYDROGENASE, MITOCHONDRIAL"/>
    <property type="match status" value="1"/>
</dbReference>
<dbReference type="InterPro" id="IPR018211">
    <property type="entry name" value="ADH_Fe_CS"/>
</dbReference>
<reference evidence="4 5" key="1">
    <citation type="submission" date="2011-10" db="EMBL/GenBank/DDBJ databases">
        <title>Metabolic and evolutionary patterns in the extreme acidophile Ferroplasma acidiphilum.</title>
        <authorList>
            <person name="Golyshina O.V."/>
            <person name="Kozyavkin S.A."/>
            <person name="Tatusov R.L."/>
            <person name="Slesarev A.I."/>
            <person name="Golyshin P.N."/>
        </authorList>
    </citation>
    <scope>NUCLEOTIDE SEQUENCE [LARGE SCALE GENOMIC DNA]</scope>
    <source>
        <strain evidence="5">Y</strain>
    </source>
</reference>
<dbReference type="Gene3D" id="3.40.50.1970">
    <property type="match status" value="1"/>
</dbReference>
<evidence type="ECO:0000259" key="3">
    <source>
        <dbReference type="Pfam" id="PF25137"/>
    </source>
</evidence>
<dbReference type="CDD" id="cd14862">
    <property type="entry name" value="Fe-ADH-like"/>
    <property type="match status" value="1"/>
</dbReference>
<evidence type="ECO:0000259" key="2">
    <source>
        <dbReference type="Pfam" id="PF00465"/>
    </source>
</evidence>
<evidence type="ECO:0000313" key="5">
    <source>
        <dbReference type="Proteomes" id="UP000192050"/>
    </source>
</evidence>